<accession>A0A7C8DCP9</accession>
<name>A0A7C8DCP9_9ARCH</name>
<gene>
    <name evidence="2" type="ORF">EYQ16_02035</name>
</gene>
<evidence type="ECO:0000313" key="2">
    <source>
        <dbReference type="EMBL" id="HIG63284.1"/>
    </source>
</evidence>
<dbReference type="Proteomes" id="UP000589516">
    <property type="component" value="Unassembled WGS sequence"/>
</dbReference>
<dbReference type="EMBL" id="DUAV01000019">
    <property type="protein sequence ID" value="HIG63284.1"/>
    <property type="molecule type" value="Genomic_DNA"/>
</dbReference>
<keyword evidence="1" id="KW-0472">Membrane</keyword>
<organism evidence="2 3">
    <name type="scientific">Marine Group III euryarchaeote</name>
    <dbReference type="NCBI Taxonomy" id="2173149"/>
    <lineage>
        <taxon>Archaea</taxon>
        <taxon>Methanobacteriati</taxon>
        <taxon>Thermoplasmatota</taxon>
        <taxon>Thermoplasmata</taxon>
        <taxon>Candidatus Thermoprofundales</taxon>
    </lineage>
</organism>
<evidence type="ECO:0000256" key="1">
    <source>
        <dbReference type="SAM" id="Phobius"/>
    </source>
</evidence>
<protein>
    <recommendedName>
        <fullName evidence="4">CcmD family protein</fullName>
    </recommendedName>
</protein>
<dbReference type="AlphaFoldDB" id="A0A7C8DCP9"/>
<sequence>MSGAHAAAFLLALLLLPSAAAETVTLTDGNASVTVSYDPVFRTSEAWFIDLVVENGDDYLVEAEISGAEPRSKALPANGETSFSFPGATFHGEAFNVPLELRLLRDGSVVANTTVEIDVSVPPAEDLLWLWGGMTVFWLGIAAYASWLHRRQAELRRQLESHIAAAPDGGEDGE</sequence>
<proteinExistence type="predicted"/>
<evidence type="ECO:0000313" key="3">
    <source>
        <dbReference type="Proteomes" id="UP000589516"/>
    </source>
</evidence>
<keyword evidence="1" id="KW-0812">Transmembrane</keyword>
<comment type="caution">
    <text evidence="2">The sequence shown here is derived from an EMBL/GenBank/DDBJ whole genome shotgun (WGS) entry which is preliminary data.</text>
</comment>
<feature type="transmembrane region" description="Helical" evidence="1">
    <location>
        <begin position="128"/>
        <end position="148"/>
    </location>
</feature>
<keyword evidence="1" id="KW-1133">Transmembrane helix</keyword>
<reference evidence="3" key="1">
    <citation type="journal article" date="2019" name="bioRxiv">
        <title>Genome diversification in globally distributed novel marine Proteobacteria is linked to environmental adaptation.</title>
        <authorList>
            <person name="Zhou Z."/>
            <person name="Tran P.Q."/>
            <person name="Kieft K."/>
            <person name="Anantharaman K."/>
        </authorList>
    </citation>
    <scope>NUCLEOTIDE SEQUENCE [LARGE SCALE GENOMIC DNA]</scope>
</reference>
<evidence type="ECO:0008006" key="4">
    <source>
        <dbReference type="Google" id="ProtNLM"/>
    </source>
</evidence>